<evidence type="ECO:0000313" key="3">
    <source>
        <dbReference type="EMBL" id="GGC72693.1"/>
    </source>
</evidence>
<accession>A0A830EFJ0</accession>
<feature type="region of interest" description="Disordered" evidence="1">
    <location>
        <begin position="426"/>
        <end position="457"/>
    </location>
</feature>
<dbReference type="Proteomes" id="UP000646833">
    <property type="component" value="Unassembled WGS sequence"/>
</dbReference>
<comment type="caution">
    <text evidence="3">The sequence shown here is derived from an EMBL/GenBank/DDBJ whole genome shotgun (WGS) entry which is preliminary data.</text>
</comment>
<protein>
    <submittedName>
        <fullName evidence="3">Uncharacterized protein</fullName>
    </submittedName>
</protein>
<gene>
    <name evidence="3" type="ORF">GCM10007209_38320</name>
</gene>
<keyword evidence="2" id="KW-1133">Transmembrane helix</keyword>
<dbReference type="EMBL" id="BMCI01000011">
    <property type="protein sequence ID" value="GGC72693.1"/>
    <property type="molecule type" value="Genomic_DNA"/>
</dbReference>
<feature type="compositionally biased region" description="Low complexity" evidence="1">
    <location>
        <begin position="27"/>
        <end position="40"/>
    </location>
</feature>
<evidence type="ECO:0000256" key="1">
    <source>
        <dbReference type="SAM" id="MobiDB-lite"/>
    </source>
</evidence>
<evidence type="ECO:0000313" key="4">
    <source>
        <dbReference type="Proteomes" id="UP000646833"/>
    </source>
</evidence>
<reference evidence="3" key="2">
    <citation type="submission" date="2020-09" db="EMBL/GenBank/DDBJ databases">
        <authorList>
            <person name="Sun Q."/>
            <person name="Sedlacek I."/>
        </authorList>
    </citation>
    <scope>NUCLEOTIDE SEQUENCE</scope>
    <source>
        <strain evidence="3">CCM 7217</strain>
    </source>
</reference>
<evidence type="ECO:0000256" key="2">
    <source>
        <dbReference type="SAM" id="Phobius"/>
    </source>
</evidence>
<reference evidence="3" key="1">
    <citation type="journal article" date="2014" name="Int. J. Syst. Evol. Microbiol.">
        <title>Complete genome sequence of Corynebacterium casei LMG S-19264T (=DSM 44701T), isolated from a smear-ripened cheese.</title>
        <authorList>
            <consortium name="US DOE Joint Genome Institute (JGI-PGF)"/>
            <person name="Walter F."/>
            <person name="Albersmeier A."/>
            <person name="Kalinowski J."/>
            <person name="Ruckert C."/>
        </authorList>
    </citation>
    <scope>NUCLEOTIDE SEQUENCE</scope>
    <source>
        <strain evidence="3">CCM 7217</strain>
    </source>
</reference>
<feature type="transmembrane region" description="Helical" evidence="2">
    <location>
        <begin position="218"/>
        <end position="247"/>
    </location>
</feature>
<name>A0A830EFJ0_9EURY</name>
<sequence length="457" mass="50333">MKRAPLVLAVLLVLTAIVPVGAVAAAPSSTSTPALDSSTTVAQVSDSNNTTTTTGPTVADQARVTAVTFDEDYLRTTREDENSFNATGPYAVFAVSQNVEAARVTQPKAEAKVLDGARTVRVSFAPDAAPPGQRSLYTLELYFEDGSTRSFDLYASQTDQIVASADLREAQDLLDQMRADAEERGYATDVDGLENFYEWQKEQAELFSNLFGPQLEQLFAWFIFTLTTPFAILFIAAVILVAAWRLLKVHGSKLRSLQGGVDLIDQTRQQMLLEYRNQQDAADEERLEDVAEIGPNHVYWQDAFGIQSVKQLADEFAWGRPVTDTEGNIVRDTDAAPLTDDDGEVITWSDGTPVYPAVMEHRGIQDLLEADRVGDTWLEPVTRRDMLGDQSTALAHAKRALMRMTTHHGMPEYRRARSEVRSMMQDLEQARSADGGAATRHRRQRRSGNGAPAGGDD</sequence>
<dbReference type="AlphaFoldDB" id="A0A830EFJ0"/>
<feature type="region of interest" description="Disordered" evidence="1">
    <location>
        <begin position="27"/>
        <end position="57"/>
    </location>
</feature>
<keyword evidence="2" id="KW-0472">Membrane</keyword>
<dbReference type="RefSeq" id="WP_007273973.1">
    <property type="nucleotide sequence ID" value="NZ_BMCI01000011.1"/>
</dbReference>
<organism evidence="3 4">
    <name type="scientific">Haloferax sulfurifontis</name>
    <dbReference type="NCBI Taxonomy" id="255616"/>
    <lineage>
        <taxon>Archaea</taxon>
        <taxon>Methanobacteriati</taxon>
        <taxon>Methanobacteriota</taxon>
        <taxon>Stenosarchaea group</taxon>
        <taxon>Halobacteria</taxon>
        <taxon>Halobacteriales</taxon>
        <taxon>Haloferacaceae</taxon>
        <taxon>Haloferax</taxon>
    </lineage>
</organism>
<proteinExistence type="predicted"/>
<keyword evidence="2" id="KW-0812">Transmembrane</keyword>